<protein>
    <submittedName>
        <fullName evidence="1">Adenylylsulfate kinase</fullName>
    </submittedName>
</protein>
<name>A0A1G6W0K0_9ACTN</name>
<gene>
    <name evidence="1" type="ORF">SAMN04489747_1310</name>
</gene>
<dbReference type="GO" id="GO:0016301">
    <property type="term" value="F:kinase activity"/>
    <property type="evidence" value="ECO:0007669"/>
    <property type="project" value="UniProtKB-KW"/>
</dbReference>
<organism evidence="1 2">
    <name type="scientific">Auraticoccus monumenti</name>
    <dbReference type="NCBI Taxonomy" id="675864"/>
    <lineage>
        <taxon>Bacteria</taxon>
        <taxon>Bacillati</taxon>
        <taxon>Actinomycetota</taxon>
        <taxon>Actinomycetes</taxon>
        <taxon>Propionibacteriales</taxon>
        <taxon>Propionibacteriaceae</taxon>
        <taxon>Auraticoccus</taxon>
    </lineage>
</organism>
<evidence type="ECO:0000313" key="1">
    <source>
        <dbReference type="EMBL" id="SDD59361.1"/>
    </source>
</evidence>
<dbReference type="AlphaFoldDB" id="A0A1G6W0K0"/>
<accession>A0A1G6W0K0</accession>
<dbReference type="SUPFAM" id="SSF52540">
    <property type="entry name" value="P-loop containing nucleoside triphosphate hydrolases"/>
    <property type="match status" value="1"/>
</dbReference>
<dbReference type="InterPro" id="IPR027417">
    <property type="entry name" value="P-loop_NTPase"/>
</dbReference>
<dbReference type="Proteomes" id="UP000198546">
    <property type="component" value="Chromosome i"/>
</dbReference>
<keyword evidence="1" id="KW-0808">Transferase</keyword>
<dbReference type="Pfam" id="PF13671">
    <property type="entry name" value="AAA_33"/>
    <property type="match status" value="1"/>
</dbReference>
<reference evidence="1 2" key="1">
    <citation type="submission" date="2016-10" db="EMBL/GenBank/DDBJ databases">
        <authorList>
            <person name="de Groot N.N."/>
        </authorList>
    </citation>
    <scope>NUCLEOTIDE SEQUENCE [LARGE SCALE GENOMIC DNA]</scope>
    <source>
        <strain evidence="1 2">MON 2.2</strain>
    </source>
</reference>
<proteinExistence type="predicted"/>
<sequence length="181" mass="19964">MVAMGGDEGRVIVITGVMAAGKSTVADLLARRLERSVHVRGDVFRKMVVNGRVDMTPQPDDEALSQLRLRYRLATQVADAYAAAGFDAIVQDVVIGAELSRFVQLISCPERFLVVLSPTVSALTERERQRTKDAYTHFTPVALDAALRQETSRIGYWLDSSAQSPEETVDHILAHLEQARV</sequence>
<dbReference type="OrthoDB" id="9811893at2"/>
<dbReference type="Gene3D" id="3.40.50.300">
    <property type="entry name" value="P-loop containing nucleotide triphosphate hydrolases"/>
    <property type="match status" value="1"/>
</dbReference>
<keyword evidence="2" id="KW-1185">Reference proteome</keyword>
<dbReference type="STRING" id="675864.SAMN04489747_1310"/>
<dbReference type="EMBL" id="LT629688">
    <property type="protein sequence ID" value="SDD59361.1"/>
    <property type="molecule type" value="Genomic_DNA"/>
</dbReference>
<evidence type="ECO:0000313" key="2">
    <source>
        <dbReference type="Proteomes" id="UP000198546"/>
    </source>
</evidence>
<keyword evidence="1" id="KW-0418">Kinase</keyword>